<name>U5CY28_AMBTC</name>
<protein>
    <submittedName>
        <fullName evidence="1">Uncharacterized protein</fullName>
    </submittedName>
</protein>
<dbReference type="EMBL" id="KI392237">
    <property type="protein sequence ID" value="ERN18256.1"/>
    <property type="molecule type" value="Genomic_DNA"/>
</dbReference>
<keyword evidence="2" id="KW-1185">Reference proteome</keyword>
<organism evidence="1 2">
    <name type="scientific">Amborella trichopoda</name>
    <dbReference type="NCBI Taxonomy" id="13333"/>
    <lineage>
        <taxon>Eukaryota</taxon>
        <taxon>Viridiplantae</taxon>
        <taxon>Streptophyta</taxon>
        <taxon>Embryophyta</taxon>
        <taxon>Tracheophyta</taxon>
        <taxon>Spermatophyta</taxon>
        <taxon>Magnoliopsida</taxon>
        <taxon>Amborellales</taxon>
        <taxon>Amborellaceae</taxon>
        <taxon>Amborella</taxon>
    </lineage>
</organism>
<accession>U5CY28</accession>
<dbReference type="AlphaFoldDB" id="U5CY28"/>
<dbReference type="Proteomes" id="UP000017836">
    <property type="component" value="Unassembled WGS sequence"/>
</dbReference>
<gene>
    <name evidence="1" type="ORF">AMTR_s00055p00116520</name>
</gene>
<sequence>MLSPAVHLHVLTLRPSRSGIQASRAITLRQSICSLWQRTFMLRHYVIHVLKVKLWDPHRSGRPHVRSGGPPSRSGSRFFTLRQSSFWSHSAPEAHMFAPAIHLHALALLT</sequence>
<proteinExistence type="predicted"/>
<dbReference type="Gramene" id="ERN18256">
    <property type="protein sequence ID" value="ERN18256"/>
    <property type="gene ID" value="AMTR_s00055p00116520"/>
</dbReference>
<reference evidence="2" key="1">
    <citation type="journal article" date="2013" name="Science">
        <title>The Amborella genome and the evolution of flowering plants.</title>
        <authorList>
            <consortium name="Amborella Genome Project"/>
        </authorList>
    </citation>
    <scope>NUCLEOTIDE SEQUENCE [LARGE SCALE GENOMIC DNA]</scope>
</reference>
<evidence type="ECO:0000313" key="2">
    <source>
        <dbReference type="Proteomes" id="UP000017836"/>
    </source>
</evidence>
<dbReference type="HOGENOM" id="CLU_2174375_0_0_1"/>
<evidence type="ECO:0000313" key="1">
    <source>
        <dbReference type="EMBL" id="ERN18256.1"/>
    </source>
</evidence>